<evidence type="ECO:0000256" key="2">
    <source>
        <dbReference type="ARBA" id="ARBA00009457"/>
    </source>
</evidence>
<evidence type="ECO:0000313" key="8">
    <source>
        <dbReference type="EMBL" id="PAV82904.1"/>
    </source>
</evidence>
<keyword evidence="3 7" id="KW-0812">Transmembrane</keyword>
<comment type="similarity">
    <text evidence="2 6">Belongs to the CDC50/LEM3 family.</text>
</comment>
<evidence type="ECO:0000256" key="4">
    <source>
        <dbReference type="ARBA" id="ARBA00022989"/>
    </source>
</evidence>
<sequence length="361" mass="40871">MFIGTKNSLETEIDYTSCEVENSTQFNGTKMSPFKCSFTINLTQAYTGEVKFYYGMNRFYQNNRQYLSSRSDLQLAGDIDNIQDCYPLDKAFSPLLNNTVPIVPCGQIANSMFNDSFRLFYHAPSGSDGRDIWLVPVPWTGKGVLTQQEIHKKFKNPISSDNQTYQALCDAFINTTQPPDWSRRLCDLGYGDNVGLGLENLDFMVWMKPAALPKFRKLYRILDTQSNFSCESVSTTAGYSTTISSNDDDGDKILMYENADASDYDLGAPVLSCQNLTNTTFDIISDLFNTGLPAGQYTLLINYNYPVTGFNGTKTFVIARETWVGPQNFFLPILYLVVGTFLILVSGFFLVIWLWQRYKKD</sequence>
<dbReference type="Proteomes" id="UP000218231">
    <property type="component" value="Unassembled WGS sequence"/>
</dbReference>
<dbReference type="PANTHER" id="PTHR10926">
    <property type="entry name" value="CELL CYCLE CONTROL PROTEIN 50"/>
    <property type="match status" value="1"/>
</dbReference>
<dbReference type="STRING" id="2018661.A0A2A2L9S9"/>
<evidence type="ECO:0000256" key="7">
    <source>
        <dbReference type="SAM" id="Phobius"/>
    </source>
</evidence>
<dbReference type="PANTHER" id="PTHR10926:SF23">
    <property type="entry name" value="CELL CYCLE CONTROL PROTEIN 50A"/>
    <property type="match status" value="1"/>
</dbReference>
<reference evidence="8 9" key="1">
    <citation type="journal article" date="2017" name="Curr. Biol.">
        <title>Genome architecture and evolution of a unichromosomal asexual nematode.</title>
        <authorList>
            <person name="Fradin H."/>
            <person name="Zegar C."/>
            <person name="Gutwein M."/>
            <person name="Lucas J."/>
            <person name="Kovtun M."/>
            <person name="Corcoran D."/>
            <person name="Baugh L.R."/>
            <person name="Kiontke K."/>
            <person name="Gunsalus K."/>
            <person name="Fitch D.H."/>
            <person name="Piano F."/>
        </authorList>
    </citation>
    <scope>NUCLEOTIDE SEQUENCE [LARGE SCALE GENOMIC DNA]</scope>
    <source>
        <strain evidence="8">PF1309</strain>
    </source>
</reference>
<protein>
    <recommendedName>
        <fullName evidence="10">Cell cycle control protein 50A</fullName>
    </recommendedName>
</protein>
<dbReference type="PIRSF" id="PIRSF015840">
    <property type="entry name" value="DUF284_TM_euk"/>
    <property type="match status" value="1"/>
</dbReference>
<dbReference type="GO" id="GO:0005783">
    <property type="term" value="C:endoplasmic reticulum"/>
    <property type="evidence" value="ECO:0007669"/>
    <property type="project" value="TreeGrafter"/>
</dbReference>
<dbReference type="InterPro" id="IPR005045">
    <property type="entry name" value="CDC50/LEM3_fam"/>
</dbReference>
<keyword evidence="5 6" id="KW-0472">Membrane</keyword>
<comment type="subcellular location">
    <subcellularLocation>
        <location evidence="1">Membrane</location>
    </subcellularLocation>
</comment>
<feature type="transmembrane region" description="Helical" evidence="7">
    <location>
        <begin position="329"/>
        <end position="355"/>
    </location>
</feature>
<dbReference type="OrthoDB" id="340608at2759"/>
<evidence type="ECO:0000313" key="9">
    <source>
        <dbReference type="Proteomes" id="UP000218231"/>
    </source>
</evidence>
<dbReference type="EMBL" id="LIAE01007015">
    <property type="protein sequence ID" value="PAV82904.1"/>
    <property type="molecule type" value="Genomic_DNA"/>
</dbReference>
<gene>
    <name evidence="8" type="ORF">WR25_06333</name>
</gene>
<dbReference type="GO" id="GO:0005886">
    <property type="term" value="C:plasma membrane"/>
    <property type="evidence" value="ECO:0007669"/>
    <property type="project" value="TreeGrafter"/>
</dbReference>
<evidence type="ECO:0000256" key="3">
    <source>
        <dbReference type="ARBA" id="ARBA00022692"/>
    </source>
</evidence>
<accession>A0A2A2L9S9</accession>
<keyword evidence="9" id="KW-1185">Reference proteome</keyword>
<dbReference type="AlphaFoldDB" id="A0A2A2L9S9"/>
<evidence type="ECO:0000256" key="6">
    <source>
        <dbReference type="PIRNR" id="PIRNR015840"/>
    </source>
</evidence>
<evidence type="ECO:0000256" key="5">
    <source>
        <dbReference type="ARBA" id="ARBA00023136"/>
    </source>
</evidence>
<keyword evidence="4 7" id="KW-1133">Transmembrane helix</keyword>
<evidence type="ECO:0000256" key="1">
    <source>
        <dbReference type="ARBA" id="ARBA00004370"/>
    </source>
</evidence>
<dbReference type="GO" id="GO:0005794">
    <property type="term" value="C:Golgi apparatus"/>
    <property type="evidence" value="ECO:0007669"/>
    <property type="project" value="TreeGrafter"/>
</dbReference>
<dbReference type="Pfam" id="PF03381">
    <property type="entry name" value="CDC50"/>
    <property type="match status" value="2"/>
</dbReference>
<evidence type="ECO:0008006" key="10">
    <source>
        <dbReference type="Google" id="ProtNLM"/>
    </source>
</evidence>
<proteinExistence type="inferred from homology"/>
<organism evidence="8 9">
    <name type="scientific">Diploscapter pachys</name>
    <dbReference type="NCBI Taxonomy" id="2018661"/>
    <lineage>
        <taxon>Eukaryota</taxon>
        <taxon>Metazoa</taxon>
        <taxon>Ecdysozoa</taxon>
        <taxon>Nematoda</taxon>
        <taxon>Chromadorea</taxon>
        <taxon>Rhabditida</taxon>
        <taxon>Rhabditina</taxon>
        <taxon>Rhabditomorpha</taxon>
        <taxon>Rhabditoidea</taxon>
        <taxon>Rhabditidae</taxon>
        <taxon>Diploscapter</taxon>
    </lineage>
</organism>
<name>A0A2A2L9S9_9BILA</name>
<comment type="caution">
    <text evidence="8">The sequence shown here is derived from an EMBL/GenBank/DDBJ whole genome shotgun (WGS) entry which is preliminary data.</text>
</comment>